<keyword evidence="1" id="KW-0418">Kinase</keyword>
<dbReference type="EMBL" id="JAERRG010000019">
    <property type="protein sequence ID" value="MBL1117689.1"/>
    <property type="molecule type" value="Genomic_DNA"/>
</dbReference>
<comment type="caution">
    <text evidence="3">The sequence shown here is derived from an EMBL/GenBank/DDBJ whole genome shotgun (WGS) entry which is preliminary data.</text>
</comment>
<dbReference type="CDD" id="cd16936">
    <property type="entry name" value="HATPase_RsbW-like"/>
    <property type="match status" value="1"/>
</dbReference>
<dbReference type="PANTHER" id="PTHR35526">
    <property type="entry name" value="ANTI-SIGMA-F FACTOR RSBW-RELATED"/>
    <property type="match status" value="1"/>
</dbReference>
<keyword evidence="1" id="KW-0808">Transferase</keyword>
<organism evidence="3 4">
    <name type="scientific">Streptomyces endocoffeicus</name>
    <dbReference type="NCBI Taxonomy" id="2898945"/>
    <lineage>
        <taxon>Bacteria</taxon>
        <taxon>Bacillati</taxon>
        <taxon>Actinomycetota</taxon>
        <taxon>Actinomycetes</taxon>
        <taxon>Kitasatosporales</taxon>
        <taxon>Streptomycetaceae</taxon>
        <taxon>Streptomyces</taxon>
    </lineage>
</organism>
<evidence type="ECO:0000313" key="4">
    <source>
        <dbReference type="Proteomes" id="UP000621510"/>
    </source>
</evidence>
<keyword evidence="3" id="KW-0547">Nucleotide-binding</keyword>
<dbReference type="Pfam" id="PF13581">
    <property type="entry name" value="HATPase_c_2"/>
    <property type="match status" value="1"/>
</dbReference>
<dbReference type="PANTHER" id="PTHR35526:SF3">
    <property type="entry name" value="ANTI-SIGMA-F FACTOR RSBW"/>
    <property type="match status" value="1"/>
</dbReference>
<proteinExistence type="predicted"/>
<dbReference type="Proteomes" id="UP000621510">
    <property type="component" value="Unassembled WGS sequence"/>
</dbReference>
<sequence length="246" mass="26952">MDQPECFVVSCSRTPQQVARLRRLGAAHLRLWGLHDCVETAKLLISELVTNAVRYGEADEIGFSVSRWRNELRIEVSDGSPGHPMVKRPNPGEESGRGMLIIDALAKNWGTSLDGTLTWCTIAAPDPIAMSPGFWCEWRSGDGTRLASNASPSPDSAIHWARVQGRVVAVAMGVPAVGYFWDLLSDAWRGPAEALERGEAFTLRMTAGPYTFIWHARPAVFLPIVESTPSPHDPQGAVVLPPLRPY</sequence>
<feature type="domain" description="Histidine kinase/HSP90-like ATPase" evidence="2">
    <location>
        <begin position="12"/>
        <end position="108"/>
    </location>
</feature>
<dbReference type="GO" id="GO:0005524">
    <property type="term" value="F:ATP binding"/>
    <property type="evidence" value="ECO:0007669"/>
    <property type="project" value="UniProtKB-KW"/>
</dbReference>
<protein>
    <submittedName>
        <fullName evidence="3">ATP-binding protein</fullName>
    </submittedName>
</protein>
<name>A0ABS1PZC9_9ACTN</name>
<evidence type="ECO:0000313" key="3">
    <source>
        <dbReference type="EMBL" id="MBL1117689.1"/>
    </source>
</evidence>
<evidence type="ECO:0000259" key="2">
    <source>
        <dbReference type="Pfam" id="PF13581"/>
    </source>
</evidence>
<evidence type="ECO:0000256" key="1">
    <source>
        <dbReference type="ARBA" id="ARBA00022527"/>
    </source>
</evidence>
<dbReference type="InterPro" id="IPR036890">
    <property type="entry name" value="HATPase_C_sf"/>
</dbReference>
<keyword evidence="1" id="KW-0723">Serine/threonine-protein kinase</keyword>
<dbReference type="InterPro" id="IPR003594">
    <property type="entry name" value="HATPase_dom"/>
</dbReference>
<gene>
    <name evidence="3" type="ORF">JK364_35710</name>
</gene>
<dbReference type="InterPro" id="IPR050267">
    <property type="entry name" value="Anti-sigma-factor_SerPK"/>
</dbReference>
<keyword evidence="3" id="KW-0067">ATP-binding</keyword>
<reference evidence="3 4" key="1">
    <citation type="submission" date="2021-01" db="EMBL/GenBank/DDBJ databases">
        <title>WGS of actinomycetes isolated from Thailand.</title>
        <authorList>
            <person name="Thawai C."/>
        </authorList>
    </citation>
    <scope>NUCLEOTIDE SEQUENCE [LARGE SCALE GENOMIC DNA]</scope>
    <source>
        <strain evidence="3 4">CA3R110</strain>
    </source>
</reference>
<dbReference type="SUPFAM" id="SSF55874">
    <property type="entry name" value="ATPase domain of HSP90 chaperone/DNA topoisomerase II/histidine kinase"/>
    <property type="match status" value="1"/>
</dbReference>
<dbReference type="Gene3D" id="3.30.565.10">
    <property type="entry name" value="Histidine kinase-like ATPase, C-terminal domain"/>
    <property type="match status" value="1"/>
</dbReference>
<dbReference type="RefSeq" id="WP_201855525.1">
    <property type="nucleotide sequence ID" value="NZ_JAERRG010000019.1"/>
</dbReference>
<accession>A0ABS1PZC9</accession>
<keyword evidence="4" id="KW-1185">Reference proteome</keyword>